<organism evidence="16 17">
    <name type="scientific">Agaricicola taiwanensis</name>
    <dbReference type="NCBI Taxonomy" id="591372"/>
    <lineage>
        <taxon>Bacteria</taxon>
        <taxon>Pseudomonadati</taxon>
        <taxon>Pseudomonadota</taxon>
        <taxon>Alphaproteobacteria</taxon>
        <taxon>Rhodobacterales</taxon>
        <taxon>Paracoccaceae</taxon>
        <taxon>Agaricicola</taxon>
    </lineage>
</organism>
<comment type="catalytic activity">
    <reaction evidence="12">
        <text>Preferential cleavage: (Ac)2-L-Lys-D-Ala-|-D-Ala. Also transpeptidation of peptidyl-alanyl moieties that are N-acyl substituents of D-alanine.</text>
        <dbReference type="EC" id="3.4.16.4"/>
    </reaction>
</comment>
<dbReference type="EC" id="3.4.16.4" evidence="4"/>
<dbReference type="Pfam" id="PF00768">
    <property type="entry name" value="Peptidase_S11"/>
    <property type="match status" value="1"/>
</dbReference>
<evidence type="ECO:0000256" key="13">
    <source>
        <dbReference type="RuleBase" id="RU004016"/>
    </source>
</evidence>
<dbReference type="PANTHER" id="PTHR21581:SF6">
    <property type="entry name" value="TRAFFICKING PROTEIN PARTICLE COMPLEX SUBUNIT 12"/>
    <property type="match status" value="1"/>
</dbReference>
<dbReference type="InterPro" id="IPR018044">
    <property type="entry name" value="Peptidase_S11"/>
</dbReference>
<proteinExistence type="inferred from homology"/>
<evidence type="ECO:0000256" key="4">
    <source>
        <dbReference type="ARBA" id="ARBA00012448"/>
    </source>
</evidence>
<comment type="function">
    <text evidence="1">Removes C-terminal D-alanyl residues from sugar-peptide cell wall precursors.</text>
</comment>
<reference evidence="16" key="2">
    <citation type="submission" date="2020-09" db="EMBL/GenBank/DDBJ databases">
        <authorList>
            <person name="Sun Q."/>
            <person name="Sedlacek I."/>
        </authorList>
    </citation>
    <scope>NUCLEOTIDE SEQUENCE</scope>
    <source>
        <strain evidence="16">CCM 7684</strain>
    </source>
</reference>
<keyword evidence="17" id="KW-1185">Reference proteome</keyword>
<sequence length="392" mass="41899">MTSRTFAFLGLLVALTAAAPARAAEEPEPTRAILVDAATGNVLHAVAPDATFPPGNLAKLMTMAVIGDAVAANRISGEAPYLVSERAWRTGGAPSRNTTMFAKLKSHVAVGDLLRGIATVQANDAAIVLAEGFAGSEDNFVLRMNEFADRIGLKDTRYVNATGLPAPGQTTTARDTVRLLRYLIEQRPEVYKLLSAESIDWSDIFQRNKNPYLLDPKGTDGGFIGFVQGFGHLSTLSTVRDGRRLIAMVGGLPSIDSRDEVTRELLELGFTGFIDRVLFAKDTPITEVRVFGGDITHAALYAPDAVKIAVPRAVEGKVVAQVVYEGPLQAPLRKGQKVAVLRIWRDGQLQPEVPLYLREDVAVGGLVRRASDGARALAIGAFRSLIASVGGA</sequence>
<keyword evidence="6" id="KW-0645">Protease</keyword>
<gene>
    <name evidence="16" type="ORF">GCM10007276_23730</name>
</gene>
<keyword evidence="7 14" id="KW-0732">Signal</keyword>
<evidence type="ECO:0000313" key="16">
    <source>
        <dbReference type="EMBL" id="GGE45755.1"/>
    </source>
</evidence>
<dbReference type="SUPFAM" id="SSF56601">
    <property type="entry name" value="beta-lactamase/transpeptidase-like"/>
    <property type="match status" value="1"/>
</dbReference>
<evidence type="ECO:0000256" key="9">
    <source>
        <dbReference type="ARBA" id="ARBA00022960"/>
    </source>
</evidence>
<comment type="caution">
    <text evidence="16">The sequence shown here is derived from an EMBL/GenBank/DDBJ whole genome shotgun (WGS) entry which is preliminary data.</text>
</comment>
<evidence type="ECO:0000256" key="2">
    <source>
        <dbReference type="ARBA" id="ARBA00004752"/>
    </source>
</evidence>
<dbReference type="GO" id="GO:0009252">
    <property type="term" value="P:peptidoglycan biosynthetic process"/>
    <property type="evidence" value="ECO:0007669"/>
    <property type="project" value="UniProtKB-UniPathway"/>
</dbReference>
<feature type="domain" description="Peptidase S11 D-Ala-D-Ala carboxypeptidase A C-terminal" evidence="15">
    <location>
        <begin position="273"/>
        <end position="363"/>
    </location>
</feature>
<dbReference type="EMBL" id="BMCP01000002">
    <property type="protein sequence ID" value="GGE45755.1"/>
    <property type="molecule type" value="Genomic_DNA"/>
</dbReference>
<evidence type="ECO:0000256" key="10">
    <source>
        <dbReference type="ARBA" id="ARBA00022984"/>
    </source>
</evidence>
<keyword evidence="5 16" id="KW-0121">Carboxypeptidase</keyword>
<keyword evidence="8" id="KW-0378">Hydrolase</keyword>
<dbReference type="Gene3D" id="3.40.710.10">
    <property type="entry name" value="DD-peptidase/beta-lactamase superfamily"/>
    <property type="match status" value="1"/>
</dbReference>
<dbReference type="GO" id="GO:0008360">
    <property type="term" value="P:regulation of cell shape"/>
    <property type="evidence" value="ECO:0007669"/>
    <property type="project" value="UniProtKB-KW"/>
</dbReference>
<dbReference type="GO" id="GO:0071555">
    <property type="term" value="P:cell wall organization"/>
    <property type="evidence" value="ECO:0007669"/>
    <property type="project" value="UniProtKB-KW"/>
</dbReference>
<dbReference type="Pfam" id="PF07943">
    <property type="entry name" value="PBP5_C"/>
    <property type="match status" value="1"/>
</dbReference>
<evidence type="ECO:0000256" key="8">
    <source>
        <dbReference type="ARBA" id="ARBA00022801"/>
    </source>
</evidence>
<evidence type="ECO:0000259" key="15">
    <source>
        <dbReference type="SMART" id="SM00936"/>
    </source>
</evidence>
<reference evidence="16" key="1">
    <citation type="journal article" date="2014" name="Int. J. Syst. Evol. Microbiol.">
        <title>Complete genome sequence of Corynebacterium casei LMG S-19264T (=DSM 44701T), isolated from a smear-ripened cheese.</title>
        <authorList>
            <consortium name="US DOE Joint Genome Institute (JGI-PGF)"/>
            <person name="Walter F."/>
            <person name="Albersmeier A."/>
            <person name="Kalinowski J."/>
            <person name="Ruckert C."/>
        </authorList>
    </citation>
    <scope>NUCLEOTIDE SEQUENCE</scope>
    <source>
        <strain evidence="16">CCM 7684</strain>
    </source>
</reference>
<feature type="chain" id="PRO_5035144512" description="serine-type D-Ala-D-Ala carboxypeptidase" evidence="14">
    <location>
        <begin position="24"/>
        <end position="392"/>
    </location>
</feature>
<evidence type="ECO:0000256" key="6">
    <source>
        <dbReference type="ARBA" id="ARBA00022670"/>
    </source>
</evidence>
<comment type="similarity">
    <text evidence="3 13">Belongs to the peptidase S11 family.</text>
</comment>
<feature type="signal peptide" evidence="14">
    <location>
        <begin position="1"/>
        <end position="23"/>
    </location>
</feature>
<comment type="pathway">
    <text evidence="2">Cell wall biogenesis; peptidoglycan biosynthesis.</text>
</comment>
<name>A0A8J3DUE5_9RHOB</name>
<dbReference type="Gene3D" id="2.60.410.10">
    <property type="entry name" value="D-Ala-D-Ala carboxypeptidase, C-terminal domain"/>
    <property type="match status" value="1"/>
</dbReference>
<dbReference type="GO" id="GO:0009002">
    <property type="term" value="F:serine-type D-Ala-D-Ala carboxypeptidase activity"/>
    <property type="evidence" value="ECO:0007669"/>
    <property type="project" value="UniProtKB-EC"/>
</dbReference>
<dbReference type="InterPro" id="IPR015956">
    <property type="entry name" value="Peniciliin-bd_prot_C_sf"/>
</dbReference>
<dbReference type="InterPro" id="IPR001967">
    <property type="entry name" value="Peptidase_S11_N"/>
</dbReference>
<accession>A0A8J3DUE5</accession>
<dbReference type="UniPathway" id="UPA00219"/>
<dbReference type="InterPro" id="IPR012338">
    <property type="entry name" value="Beta-lactam/transpept-like"/>
</dbReference>
<dbReference type="InterPro" id="IPR037167">
    <property type="entry name" value="Peptidase_S11_C_sf"/>
</dbReference>
<dbReference type="PRINTS" id="PR00725">
    <property type="entry name" value="DADACBPTASE1"/>
</dbReference>
<evidence type="ECO:0000256" key="3">
    <source>
        <dbReference type="ARBA" id="ARBA00007164"/>
    </source>
</evidence>
<dbReference type="AlphaFoldDB" id="A0A8J3DUE5"/>
<keyword evidence="9" id="KW-0133">Cell shape</keyword>
<evidence type="ECO:0000313" key="17">
    <source>
        <dbReference type="Proteomes" id="UP000602745"/>
    </source>
</evidence>
<evidence type="ECO:0000256" key="11">
    <source>
        <dbReference type="ARBA" id="ARBA00023316"/>
    </source>
</evidence>
<evidence type="ECO:0000256" key="5">
    <source>
        <dbReference type="ARBA" id="ARBA00022645"/>
    </source>
</evidence>
<dbReference type="GO" id="GO:0006508">
    <property type="term" value="P:proteolysis"/>
    <property type="evidence" value="ECO:0007669"/>
    <property type="project" value="UniProtKB-KW"/>
</dbReference>
<evidence type="ECO:0000256" key="12">
    <source>
        <dbReference type="ARBA" id="ARBA00034000"/>
    </source>
</evidence>
<protein>
    <recommendedName>
        <fullName evidence="4">serine-type D-Ala-D-Ala carboxypeptidase</fullName>
        <ecNumber evidence="4">3.4.16.4</ecNumber>
    </recommendedName>
</protein>
<evidence type="ECO:0000256" key="1">
    <source>
        <dbReference type="ARBA" id="ARBA00003217"/>
    </source>
</evidence>
<keyword evidence="11" id="KW-0961">Cell wall biogenesis/degradation</keyword>
<dbReference type="SMART" id="SM00936">
    <property type="entry name" value="PBP5_C"/>
    <property type="match status" value="1"/>
</dbReference>
<evidence type="ECO:0000256" key="14">
    <source>
        <dbReference type="SAM" id="SignalP"/>
    </source>
</evidence>
<dbReference type="RefSeq" id="WP_188409928.1">
    <property type="nucleotide sequence ID" value="NZ_BMCP01000002.1"/>
</dbReference>
<dbReference type="PANTHER" id="PTHR21581">
    <property type="entry name" value="D-ALANYL-D-ALANINE CARBOXYPEPTIDASE"/>
    <property type="match status" value="1"/>
</dbReference>
<keyword evidence="10" id="KW-0573">Peptidoglycan synthesis</keyword>
<dbReference type="InterPro" id="IPR012907">
    <property type="entry name" value="Peptidase_S11_C"/>
</dbReference>
<evidence type="ECO:0000256" key="7">
    <source>
        <dbReference type="ARBA" id="ARBA00022729"/>
    </source>
</evidence>
<dbReference type="SUPFAM" id="SSF69189">
    <property type="entry name" value="Penicillin-binding protein associated domain"/>
    <property type="match status" value="1"/>
</dbReference>
<dbReference type="Proteomes" id="UP000602745">
    <property type="component" value="Unassembled WGS sequence"/>
</dbReference>